<dbReference type="OrthoDB" id="6370579at2"/>
<dbReference type="Proteomes" id="UP000094291">
    <property type="component" value="Unassembled WGS sequence"/>
</dbReference>
<comment type="caution">
    <text evidence="3">The sequence shown here is derived from an EMBL/GenBank/DDBJ whole genome shotgun (WGS) entry which is preliminary data.</text>
</comment>
<gene>
    <name evidence="3" type="ORF">BFW38_11615</name>
</gene>
<keyword evidence="4" id="KW-1185">Reference proteome</keyword>
<dbReference type="EMBL" id="MDTQ01000001">
    <property type="protein sequence ID" value="ODC04081.1"/>
    <property type="molecule type" value="Genomic_DNA"/>
</dbReference>
<evidence type="ECO:0000313" key="4">
    <source>
        <dbReference type="Proteomes" id="UP000094291"/>
    </source>
</evidence>
<keyword evidence="2" id="KW-0812">Transmembrane</keyword>
<accession>A0A1E2VAT2</accession>
<evidence type="ECO:0000256" key="1">
    <source>
        <dbReference type="SAM" id="Coils"/>
    </source>
</evidence>
<feature type="transmembrane region" description="Helical" evidence="2">
    <location>
        <begin position="88"/>
        <end position="105"/>
    </location>
</feature>
<dbReference type="AlphaFoldDB" id="A0A1E2VAT2"/>
<keyword evidence="2" id="KW-1133">Transmembrane helix</keyword>
<evidence type="ECO:0008006" key="5">
    <source>
        <dbReference type="Google" id="ProtNLM"/>
    </source>
</evidence>
<evidence type="ECO:0000313" key="3">
    <source>
        <dbReference type="EMBL" id="ODC04081.1"/>
    </source>
</evidence>
<sequence length="107" mass="12363">MESKATQEDYEQLKADMQLLRDDLAKLSKTVVEGQKDHISQLREELQREGSAALKKARHHADESIERVRDNSQKVIGEVEKKIEDRPFLTVVLVFLAGMLLGKWFDR</sequence>
<dbReference type="STRING" id="197479.BFW38_11615"/>
<evidence type="ECO:0000256" key="2">
    <source>
        <dbReference type="SAM" id="Phobius"/>
    </source>
</evidence>
<name>A0A1E2VAT2_9GAMM</name>
<dbReference type="RefSeq" id="WP_068998891.1">
    <property type="nucleotide sequence ID" value="NZ_MDTQ01000001.1"/>
</dbReference>
<feature type="coiled-coil region" evidence="1">
    <location>
        <begin position="3"/>
        <end position="30"/>
    </location>
</feature>
<organism evidence="3 4">
    <name type="scientific">Terasakiispira papahanaumokuakeensis</name>
    <dbReference type="NCBI Taxonomy" id="197479"/>
    <lineage>
        <taxon>Bacteria</taxon>
        <taxon>Pseudomonadati</taxon>
        <taxon>Pseudomonadota</taxon>
        <taxon>Gammaproteobacteria</taxon>
        <taxon>Oceanospirillales</taxon>
        <taxon>Terasakiispira</taxon>
    </lineage>
</organism>
<keyword evidence="2" id="KW-0472">Membrane</keyword>
<keyword evidence="1" id="KW-0175">Coiled coil</keyword>
<protein>
    <recommendedName>
        <fullName evidence="5">DUF883 domain-containing protein</fullName>
    </recommendedName>
</protein>
<proteinExistence type="predicted"/>
<reference evidence="3 4" key="1">
    <citation type="submission" date="2016-08" db="EMBL/GenBank/DDBJ databases">
        <authorList>
            <person name="Seilhamer J.J."/>
        </authorList>
    </citation>
    <scope>NUCLEOTIDE SEQUENCE [LARGE SCALE GENOMIC DNA]</scope>
    <source>
        <strain evidence="3 4">PH27A</strain>
    </source>
</reference>